<dbReference type="EMBL" id="LLXI01000438">
    <property type="protein sequence ID" value="PKY46196.1"/>
    <property type="molecule type" value="Genomic_DNA"/>
</dbReference>
<gene>
    <name evidence="1" type="ORF">RhiirA4_461013</name>
</gene>
<protein>
    <submittedName>
        <fullName evidence="1">Uncharacterized protein</fullName>
    </submittedName>
</protein>
<proteinExistence type="predicted"/>
<keyword evidence="2" id="KW-1185">Reference proteome</keyword>
<evidence type="ECO:0000313" key="1">
    <source>
        <dbReference type="EMBL" id="PKY46196.1"/>
    </source>
</evidence>
<evidence type="ECO:0000313" key="2">
    <source>
        <dbReference type="Proteomes" id="UP000234323"/>
    </source>
</evidence>
<sequence length="68" mass="7643">MIISTSCFKVSDHRLWDIGVSSWALIDINFGFWASIDGFEAKALTFVLERSIGFQLPGIWGSEPSEVY</sequence>
<name>A0A2I1GHU0_9GLOM</name>
<organism evidence="1 2">
    <name type="scientific">Rhizophagus irregularis</name>
    <dbReference type="NCBI Taxonomy" id="588596"/>
    <lineage>
        <taxon>Eukaryota</taxon>
        <taxon>Fungi</taxon>
        <taxon>Fungi incertae sedis</taxon>
        <taxon>Mucoromycota</taxon>
        <taxon>Glomeromycotina</taxon>
        <taxon>Glomeromycetes</taxon>
        <taxon>Glomerales</taxon>
        <taxon>Glomeraceae</taxon>
        <taxon>Rhizophagus</taxon>
    </lineage>
</organism>
<accession>A0A2I1GHU0</accession>
<dbReference type="Proteomes" id="UP000234323">
    <property type="component" value="Unassembled WGS sequence"/>
</dbReference>
<reference evidence="1 2" key="1">
    <citation type="submission" date="2015-10" db="EMBL/GenBank/DDBJ databases">
        <title>Genome analyses suggest a sexual origin of heterokaryosis in a supposedly ancient asexual fungus.</title>
        <authorList>
            <person name="Ropars J."/>
            <person name="Sedzielewska K."/>
            <person name="Noel J."/>
            <person name="Charron P."/>
            <person name="Farinelli L."/>
            <person name="Marton T."/>
            <person name="Kruger M."/>
            <person name="Pelin A."/>
            <person name="Brachmann A."/>
            <person name="Corradi N."/>
        </authorList>
    </citation>
    <scope>NUCLEOTIDE SEQUENCE [LARGE SCALE GENOMIC DNA]</scope>
    <source>
        <strain evidence="1 2">A4</strain>
    </source>
</reference>
<comment type="caution">
    <text evidence="1">The sequence shown here is derived from an EMBL/GenBank/DDBJ whole genome shotgun (WGS) entry which is preliminary data.</text>
</comment>
<dbReference type="AlphaFoldDB" id="A0A2I1GHU0"/>